<dbReference type="CDD" id="cd08267">
    <property type="entry name" value="MDR1"/>
    <property type="match status" value="1"/>
</dbReference>
<dbReference type="Gene3D" id="3.90.180.10">
    <property type="entry name" value="Medium-chain alcohol dehydrogenases, catalytic domain"/>
    <property type="match status" value="1"/>
</dbReference>
<dbReference type="SUPFAM" id="SSF51735">
    <property type="entry name" value="NAD(P)-binding Rossmann-fold domains"/>
    <property type="match status" value="1"/>
</dbReference>
<dbReference type="InterPro" id="IPR002364">
    <property type="entry name" value="Quin_OxRdtase/zeta-crystal_CS"/>
</dbReference>
<comment type="caution">
    <text evidence="2">The sequence shown here is derived from an EMBL/GenBank/DDBJ whole genome shotgun (WGS) entry which is preliminary data.</text>
</comment>
<dbReference type="Gene3D" id="3.40.50.720">
    <property type="entry name" value="NAD(P)-binding Rossmann-like Domain"/>
    <property type="match status" value="1"/>
</dbReference>
<dbReference type="InterPro" id="IPR036291">
    <property type="entry name" value="NAD(P)-bd_dom_sf"/>
</dbReference>
<dbReference type="PROSITE" id="PS01162">
    <property type="entry name" value="QOR_ZETA_CRYSTAL"/>
    <property type="match status" value="1"/>
</dbReference>
<proteinExistence type="predicted"/>
<sequence length="330" mass="34555">MKAIRFDRYGAAEVLRLAEVPVPGEDEGEVLVRVRAAGLNAADLHILNGVPYVMRPFQLGMRPRVGGVGSDFAGQVEAVGRGVTAVKPGDEVYGRVDQRGILPAMGAVAEYVRVSADSVRLRPAGLSAVEAAAVPLAGATALQAMRDVREGQRVLVNGAAGGVGSFAVQIAKARGAWVTGVCGRDKVAMVRSLGADEVVDRAAEDATRLRPGFHLVLDNGGDHSPSAWRQVLLPGATYLASFGRRQDVWLGPLGRLLRMMALNLVVNQRLAPLVAKPSGADLDALTRLIEDGHVRPAVDRVFPLADTPAAVAHLAGGTARGKVVVAVEEG</sequence>
<gene>
    <name evidence="2" type="ORF">GCM10010171_37670</name>
</gene>
<dbReference type="EMBL" id="BMRB01000002">
    <property type="protein sequence ID" value="GGS39159.1"/>
    <property type="molecule type" value="Genomic_DNA"/>
</dbReference>
<dbReference type="Pfam" id="PF08240">
    <property type="entry name" value="ADH_N"/>
    <property type="match status" value="1"/>
</dbReference>
<dbReference type="GO" id="GO:0016491">
    <property type="term" value="F:oxidoreductase activity"/>
    <property type="evidence" value="ECO:0007669"/>
    <property type="project" value="InterPro"/>
</dbReference>
<evidence type="ECO:0000259" key="1">
    <source>
        <dbReference type="SMART" id="SM00829"/>
    </source>
</evidence>
<dbReference type="Proteomes" id="UP000660680">
    <property type="component" value="Unassembled WGS sequence"/>
</dbReference>
<dbReference type="InterPro" id="IPR013154">
    <property type="entry name" value="ADH-like_N"/>
</dbReference>
<dbReference type="SUPFAM" id="SSF50129">
    <property type="entry name" value="GroES-like"/>
    <property type="match status" value="1"/>
</dbReference>
<dbReference type="GO" id="GO:0008270">
    <property type="term" value="F:zinc ion binding"/>
    <property type="evidence" value="ECO:0007669"/>
    <property type="project" value="InterPro"/>
</dbReference>
<dbReference type="RefSeq" id="WP_189211663.1">
    <property type="nucleotide sequence ID" value="NZ_BMRB01000002.1"/>
</dbReference>
<dbReference type="PANTHER" id="PTHR11695">
    <property type="entry name" value="ALCOHOL DEHYDROGENASE RELATED"/>
    <property type="match status" value="1"/>
</dbReference>
<dbReference type="PANTHER" id="PTHR11695:SF648">
    <property type="entry name" value="ZINC-BINDING OXIDOREDUCTASE"/>
    <property type="match status" value="1"/>
</dbReference>
<dbReference type="AlphaFoldDB" id="A0A918LF78"/>
<name>A0A918LF78_9PSEU</name>
<evidence type="ECO:0000313" key="3">
    <source>
        <dbReference type="Proteomes" id="UP000660680"/>
    </source>
</evidence>
<protein>
    <submittedName>
        <fullName evidence="2">NADPH:quinone reductase</fullName>
    </submittedName>
</protein>
<dbReference type="InterPro" id="IPR011032">
    <property type="entry name" value="GroES-like_sf"/>
</dbReference>
<dbReference type="Pfam" id="PF13602">
    <property type="entry name" value="ADH_zinc_N_2"/>
    <property type="match status" value="1"/>
</dbReference>
<feature type="domain" description="Enoyl reductase (ER)" evidence="1">
    <location>
        <begin position="10"/>
        <end position="325"/>
    </location>
</feature>
<dbReference type="InterPro" id="IPR020843">
    <property type="entry name" value="ER"/>
</dbReference>
<dbReference type="InterPro" id="IPR050700">
    <property type="entry name" value="YIM1/Zinc_Alcohol_DH_Fams"/>
</dbReference>
<reference evidence="2" key="2">
    <citation type="submission" date="2020-09" db="EMBL/GenBank/DDBJ databases">
        <authorList>
            <person name="Sun Q."/>
            <person name="Ohkuma M."/>
        </authorList>
    </citation>
    <scope>NUCLEOTIDE SEQUENCE</scope>
    <source>
        <strain evidence="2">JCM 3276</strain>
    </source>
</reference>
<evidence type="ECO:0000313" key="2">
    <source>
        <dbReference type="EMBL" id="GGS39159.1"/>
    </source>
</evidence>
<accession>A0A918LF78</accession>
<dbReference type="SMART" id="SM00829">
    <property type="entry name" value="PKS_ER"/>
    <property type="match status" value="1"/>
</dbReference>
<keyword evidence="3" id="KW-1185">Reference proteome</keyword>
<reference evidence="2" key="1">
    <citation type="journal article" date="2014" name="Int. J. Syst. Evol. Microbiol.">
        <title>Complete genome sequence of Corynebacterium casei LMG S-19264T (=DSM 44701T), isolated from a smear-ripened cheese.</title>
        <authorList>
            <consortium name="US DOE Joint Genome Institute (JGI-PGF)"/>
            <person name="Walter F."/>
            <person name="Albersmeier A."/>
            <person name="Kalinowski J."/>
            <person name="Ruckert C."/>
        </authorList>
    </citation>
    <scope>NUCLEOTIDE SEQUENCE</scope>
    <source>
        <strain evidence="2">JCM 3276</strain>
    </source>
</reference>
<organism evidence="2 3">
    <name type="scientific">Actinokineospora fastidiosa</name>
    <dbReference type="NCBI Taxonomy" id="1816"/>
    <lineage>
        <taxon>Bacteria</taxon>
        <taxon>Bacillati</taxon>
        <taxon>Actinomycetota</taxon>
        <taxon>Actinomycetes</taxon>
        <taxon>Pseudonocardiales</taxon>
        <taxon>Pseudonocardiaceae</taxon>
        <taxon>Actinokineospora</taxon>
    </lineage>
</organism>